<dbReference type="Proteomes" id="UP000266723">
    <property type="component" value="Unassembled WGS sequence"/>
</dbReference>
<evidence type="ECO:0000256" key="4">
    <source>
        <dbReference type="ARBA" id="ARBA00013935"/>
    </source>
</evidence>
<feature type="compositionally biased region" description="Basic and acidic residues" evidence="10">
    <location>
        <begin position="52"/>
        <end position="62"/>
    </location>
</feature>
<keyword evidence="11" id="KW-0732">Signal</keyword>
<evidence type="ECO:0000256" key="9">
    <source>
        <dbReference type="ARBA" id="ARBA00023306"/>
    </source>
</evidence>
<evidence type="ECO:0000256" key="2">
    <source>
        <dbReference type="ARBA" id="ARBA00004906"/>
    </source>
</evidence>
<comment type="pathway">
    <text evidence="2">Protein modification; protein ubiquitination.</text>
</comment>
<feature type="chain" id="PRO_5046422907" description="Anaphase-promoting complex subunit 13" evidence="11">
    <location>
        <begin position="34"/>
        <end position="62"/>
    </location>
</feature>
<keyword evidence="9" id="KW-0131">Cell cycle</keyword>
<keyword evidence="6" id="KW-0498">Mitosis</keyword>
<evidence type="ECO:0000256" key="1">
    <source>
        <dbReference type="ARBA" id="ARBA00004123"/>
    </source>
</evidence>
<protein>
    <recommendedName>
        <fullName evidence="4">Anaphase-promoting complex subunit 13</fullName>
    </recommendedName>
</protein>
<evidence type="ECO:0000256" key="10">
    <source>
        <dbReference type="SAM" id="MobiDB-lite"/>
    </source>
</evidence>
<keyword evidence="5" id="KW-0132">Cell division</keyword>
<feature type="signal peptide" evidence="11">
    <location>
        <begin position="1"/>
        <end position="33"/>
    </location>
</feature>
<evidence type="ECO:0000256" key="5">
    <source>
        <dbReference type="ARBA" id="ARBA00022618"/>
    </source>
</evidence>
<evidence type="ECO:0000256" key="11">
    <source>
        <dbReference type="SAM" id="SignalP"/>
    </source>
</evidence>
<evidence type="ECO:0000256" key="7">
    <source>
        <dbReference type="ARBA" id="ARBA00022786"/>
    </source>
</evidence>
<dbReference type="InterPro" id="IPR008401">
    <property type="entry name" value="Apc13"/>
</dbReference>
<name>A0ABQ7B1B9_BRACR</name>
<gene>
    <name evidence="12" type="ORF">DY000_02063784</name>
</gene>
<evidence type="ECO:0000256" key="3">
    <source>
        <dbReference type="ARBA" id="ARBA00006940"/>
    </source>
</evidence>
<evidence type="ECO:0000256" key="8">
    <source>
        <dbReference type="ARBA" id="ARBA00023242"/>
    </source>
</evidence>
<reference evidence="12 13" key="1">
    <citation type="journal article" date="2020" name="BMC Genomics">
        <title>Intraspecific diversification of the crop wild relative Brassica cretica Lam. using demographic model selection.</title>
        <authorList>
            <person name="Kioukis A."/>
            <person name="Michalopoulou V.A."/>
            <person name="Briers L."/>
            <person name="Pirintsos S."/>
            <person name="Studholme D.J."/>
            <person name="Pavlidis P."/>
            <person name="Sarris P.F."/>
        </authorList>
    </citation>
    <scope>NUCLEOTIDE SEQUENCE [LARGE SCALE GENOMIC DNA]</scope>
    <source>
        <strain evidence="13">cv. PFS-1207/04</strain>
    </source>
</reference>
<accession>A0ABQ7B1B9</accession>
<evidence type="ECO:0000256" key="6">
    <source>
        <dbReference type="ARBA" id="ARBA00022776"/>
    </source>
</evidence>
<evidence type="ECO:0000313" key="12">
    <source>
        <dbReference type="EMBL" id="KAF3520004.1"/>
    </source>
</evidence>
<evidence type="ECO:0000313" key="13">
    <source>
        <dbReference type="Proteomes" id="UP000266723"/>
    </source>
</evidence>
<keyword evidence="8" id="KW-0539">Nucleus</keyword>
<keyword evidence="7" id="KW-0833">Ubl conjugation pathway</keyword>
<proteinExistence type="inferred from homology"/>
<sequence>MIPTKLHRGTPEEALSVLFIYLFADLPLPPVLAVRTDDTEETNQETQQPDGEAWHDLALDTQ</sequence>
<feature type="region of interest" description="Disordered" evidence="10">
    <location>
        <begin position="35"/>
        <end position="62"/>
    </location>
</feature>
<comment type="similarity">
    <text evidence="3">Belongs to the APC13 family.</text>
</comment>
<comment type="caution">
    <text evidence="12">The sequence shown here is derived from an EMBL/GenBank/DDBJ whole genome shotgun (WGS) entry which is preliminary data.</text>
</comment>
<dbReference type="PANTHER" id="PTHR28672:SF1">
    <property type="entry name" value="ANAPHASE-PROMOTING COMPLEX SUBUNIT 13"/>
    <property type="match status" value="1"/>
</dbReference>
<dbReference type="PANTHER" id="PTHR28672">
    <property type="entry name" value="ANAPHASE-PROMOTING COMPLEX SUBUNIT 13"/>
    <property type="match status" value="1"/>
</dbReference>
<organism evidence="12 13">
    <name type="scientific">Brassica cretica</name>
    <name type="common">Mustard</name>
    <dbReference type="NCBI Taxonomy" id="69181"/>
    <lineage>
        <taxon>Eukaryota</taxon>
        <taxon>Viridiplantae</taxon>
        <taxon>Streptophyta</taxon>
        <taxon>Embryophyta</taxon>
        <taxon>Tracheophyta</taxon>
        <taxon>Spermatophyta</taxon>
        <taxon>Magnoliopsida</taxon>
        <taxon>eudicotyledons</taxon>
        <taxon>Gunneridae</taxon>
        <taxon>Pentapetalae</taxon>
        <taxon>rosids</taxon>
        <taxon>malvids</taxon>
        <taxon>Brassicales</taxon>
        <taxon>Brassicaceae</taxon>
        <taxon>Brassiceae</taxon>
        <taxon>Brassica</taxon>
    </lineage>
</organism>
<comment type="subcellular location">
    <subcellularLocation>
        <location evidence="1">Nucleus</location>
    </subcellularLocation>
</comment>
<dbReference type="EMBL" id="QGKV02001556">
    <property type="protein sequence ID" value="KAF3520004.1"/>
    <property type="molecule type" value="Genomic_DNA"/>
</dbReference>
<keyword evidence="13" id="KW-1185">Reference proteome</keyword>